<dbReference type="PANTHER" id="PTHR31072">
    <property type="entry name" value="TRANSCRIPTION FACTOR TCP4-RELATED"/>
    <property type="match status" value="1"/>
</dbReference>
<feature type="region of interest" description="Disordered" evidence="6">
    <location>
        <begin position="206"/>
        <end position="227"/>
    </location>
</feature>
<organism evidence="8 9">
    <name type="scientific">Morus notabilis</name>
    <dbReference type="NCBI Taxonomy" id="981085"/>
    <lineage>
        <taxon>Eukaryota</taxon>
        <taxon>Viridiplantae</taxon>
        <taxon>Streptophyta</taxon>
        <taxon>Embryophyta</taxon>
        <taxon>Tracheophyta</taxon>
        <taxon>Spermatophyta</taxon>
        <taxon>Magnoliopsida</taxon>
        <taxon>eudicotyledons</taxon>
        <taxon>Gunneridae</taxon>
        <taxon>Pentapetalae</taxon>
        <taxon>rosids</taxon>
        <taxon>fabids</taxon>
        <taxon>Rosales</taxon>
        <taxon>Moraceae</taxon>
        <taxon>Moreae</taxon>
        <taxon>Morus</taxon>
    </lineage>
</organism>
<evidence type="ECO:0000259" key="7">
    <source>
        <dbReference type="PROSITE" id="PS51369"/>
    </source>
</evidence>
<feature type="compositionally biased region" description="Basic and acidic residues" evidence="6">
    <location>
        <begin position="69"/>
        <end position="81"/>
    </location>
</feature>
<dbReference type="eggNOG" id="ENOG502QQMV">
    <property type="taxonomic scope" value="Eukaryota"/>
</dbReference>
<keyword evidence="2" id="KW-0805">Transcription regulation</keyword>
<reference evidence="9" key="1">
    <citation type="submission" date="2013-01" db="EMBL/GenBank/DDBJ databases">
        <title>Draft Genome Sequence of a Mulberry Tree, Morus notabilis C.K. Schneid.</title>
        <authorList>
            <person name="He N."/>
            <person name="Zhao S."/>
        </authorList>
    </citation>
    <scope>NUCLEOTIDE SEQUENCE</scope>
</reference>
<accession>W9SIL5</accession>
<sequence length="334" mass="34894">MDPKGSKEALSPPQPKPNFLTLPSSPSSPPQQQQQQNMGENKPAEIKDFQIVIAEKEESKKQLAPKRSSNKDRHTKVEGRGRRIRMPALCAARIFQLTRELGHKSDGETIQWLLQQAEPSIIAATGTGTIPASALAAAGASVSQQGSSVSASLQHQKIEGWGNLGRAAAAAAAHVVGATGMWGPPQGLVSNSGGYGVGIGGGFQSSSSSGSMAGGSTGEEGGGGSSNYLQKIGFSGFDLPVTNMGMGGPSPHMSFTSILGGGASQQAPGLELGLSQDGCHIGVLNTQALTQMYHQMGRVHHHQHHHHQQQQQQQQQQNPNHQTSAKDDSQGSGQ</sequence>
<dbReference type="GO" id="GO:0005634">
    <property type="term" value="C:nucleus"/>
    <property type="evidence" value="ECO:0007669"/>
    <property type="project" value="UniProtKB-SubCell"/>
</dbReference>
<name>W9SIL5_9ROSA</name>
<evidence type="ECO:0000256" key="6">
    <source>
        <dbReference type="SAM" id="MobiDB-lite"/>
    </source>
</evidence>
<dbReference type="KEGG" id="mnt:21394086"/>
<dbReference type="PROSITE" id="PS51369">
    <property type="entry name" value="TCP"/>
    <property type="match status" value="1"/>
</dbReference>
<proteinExistence type="predicted"/>
<evidence type="ECO:0000256" key="4">
    <source>
        <dbReference type="ARBA" id="ARBA00023163"/>
    </source>
</evidence>
<dbReference type="STRING" id="981085.W9SIL5"/>
<evidence type="ECO:0000313" key="9">
    <source>
        <dbReference type="Proteomes" id="UP000030645"/>
    </source>
</evidence>
<dbReference type="OrthoDB" id="1911901at2759"/>
<evidence type="ECO:0000256" key="3">
    <source>
        <dbReference type="ARBA" id="ARBA00023125"/>
    </source>
</evidence>
<dbReference type="InterPro" id="IPR005333">
    <property type="entry name" value="Transcription_factor_TCP"/>
</dbReference>
<feature type="compositionally biased region" description="Basic and acidic residues" evidence="6">
    <location>
        <begin position="42"/>
        <end position="61"/>
    </location>
</feature>
<keyword evidence="3" id="KW-0238">DNA-binding</keyword>
<keyword evidence="4" id="KW-0804">Transcription</keyword>
<dbReference type="Pfam" id="PF03634">
    <property type="entry name" value="TCP"/>
    <property type="match status" value="1"/>
</dbReference>
<evidence type="ECO:0000256" key="2">
    <source>
        <dbReference type="ARBA" id="ARBA00023015"/>
    </source>
</evidence>
<feature type="compositionally biased region" description="Basic and acidic residues" evidence="6">
    <location>
        <begin position="324"/>
        <end position="334"/>
    </location>
</feature>
<dbReference type="EMBL" id="KE346338">
    <property type="protein sequence ID" value="EXC33391.1"/>
    <property type="molecule type" value="Genomic_DNA"/>
</dbReference>
<evidence type="ECO:0000256" key="1">
    <source>
        <dbReference type="ARBA" id="ARBA00004123"/>
    </source>
</evidence>
<keyword evidence="9" id="KW-1185">Reference proteome</keyword>
<dbReference type="Proteomes" id="UP000030645">
    <property type="component" value="Unassembled WGS sequence"/>
</dbReference>
<dbReference type="PANTHER" id="PTHR31072:SF4">
    <property type="entry name" value="TRANSCRIPTION FACTOR TCP20"/>
    <property type="match status" value="1"/>
</dbReference>
<dbReference type="AlphaFoldDB" id="W9SIL5"/>
<dbReference type="GO" id="GO:0043565">
    <property type="term" value="F:sequence-specific DNA binding"/>
    <property type="evidence" value="ECO:0007669"/>
    <property type="project" value="TreeGrafter"/>
</dbReference>
<feature type="compositionally biased region" description="Basic residues" evidence="6">
    <location>
        <begin position="297"/>
        <end position="308"/>
    </location>
</feature>
<dbReference type="GO" id="GO:0003700">
    <property type="term" value="F:DNA-binding transcription factor activity"/>
    <property type="evidence" value="ECO:0007669"/>
    <property type="project" value="InterPro"/>
</dbReference>
<protein>
    <recommendedName>
        <fullName evidence="7">TCP domain-containing protein</fullName>
    </recommendedName>
</protein>
<keyword evidence="5" id="KW-0539">Nucleus</keyword>
<feature type="compositionally biased region" description="Gly residues" evidence="6">
    <location>
        <begin position="212"/>
        <end position="225"/>
    </location>
</feature>
<evidence type="ECO:0000313" key="8">
    <source>
        <dbReference type="EMBL" id="EXC33391.1"/>
    </source>
</evidence>
<gene>
    <name evidence="8" type="ORF">L484_010801</name>
</gene>
<feature type="domain" description="TCP" evidence="7">
    <location>
        <begin position="70"/>
        <end position="124"/>
    </location>
</feature>
<comment type="subcellular location">
    <subcellularLocation>
        <location evidence="1">Nucleus</location>
    </subcellularLocation>
</comment>
<evidence type="ECO:0000256" key="5">
    <source>
        <dbReference type="ARBA" id="ARBA00023242"/>
    </source>
</evidence>
<feature type="region of interest" description="Disordered" evidence="6">
    <location>
        <begin position="297"/>
        <end position="334"/>
    </location>
</feature>
<feature type="region of interest" description="Disordered" evidence="6">
    <location>
        <begin position="1"/>
        <end position="81"/>
    </location>
</feature>
<dbReference type="InterPro" id="IPR017887">
    <property type="entry name" value="TF_TCP_subgr"/>
</dbReference>